<feature type="compositionally biased region" description="Low complexity" evidence="1">
    <location>
        <begin position="211"/>
        <end position="242"/>
    </location>
</feature>
<feature type="region of interest" description="Disordered" evidence="1">
    <location>
        <begin position="167"/>
        <end position="242"/>
    </location>
</feature>
<dbReference type="InterPro" id="IPR036249">
    <property type="entry name" value="Thioredoxin-like_sf"/>
</dbReference>
<dbReference type="PRINTS" id="PR01217">
    <property type="entry name" value="PRICHEXTENSN"/>
</dbReference>
<name>A0A7S2CX16_9EUKA</name>
<feature type="compositionally biased region" description="Pro residues" evidence="1">
    <location>
        <begin position="198"/>
        <end position="210"/>
    </location>
</feature>
<reference evidence="3" key="1">
    <citation type="submission" date="2021-01" db="EMBL/GenBank/DDBJ databases">
        <authorList>
            <person name="Corre E."/>
            <person name="Pelletier E."/>
            <person name="Niang G."/>
            <person name="Scheremetjew M."/>
            <person name="Finn R."/>
            <person name="Kale V."/>
            <person name="Holt S."/>
            <person name="Cochrane G."/>
            <person name="Meng A."/>
            <person name="Brown T."/>
            <person name="Cohen L."/>
        </authorList>
    </citation>
    <scope>NUCLEOTIDE SEQUENCE</scope>
    <source>
        <strain evidence="3">UTEX LB 985</strain>
    </source>
</reference>
<evidence type="ECO:0000259" key="2">
    <source>
        <dbReference type="Pfam" id="PF01323"/>
    </source>
</evidence>
<feature type="compositionally biased region" description="Acidic residues" evidence="1">
    <location>
        <begin position="405"/>
        <end position="416"/>
    </location>
</feature>
<gene>
    <name evidence="3" type="ORF">CBRE1094_LOCUS11902</name>
</gene>
<dbReference type="InterPro" id="IPR001853">
    <property type="entry name" value="DSBA-like_thioredoxin_dom"/>
</dbReference>
<organism evidence="3">
    <name type="scientific">Haptolina brevifila</name>
    <dbReference type="NCBI Taxonomy" id="156173"/>
    <lineage>
        <taxon>Eukaryota</taxon>
        <taxon>Haptista</taxon>
        <taxon>Haptophyta</taxon>
        <taxon>Prymnesiophyceae</taxon>
        <taxon>Prymnesiales</taxon>
        <taxon>Prymnesiaceae</taxon>
        <taxon>Haptolina</taxon>
    </lineage>
</organism>
<dbReference type="AlphaFoldDB" id="A0A7S2CX16"/>
<dbReference type="Pfam" id="PF01323">
    <property type="entry name" value="DSBA"/>
    <property type="match status" value="1"/>
</dbReference>
<feature type="compositionally biased region" description="Low complexity" evidence="1">
    <location>
        <begin position="184"/>
        <end position="197"/>
    </location>
</feature>
<dbReference type="GO" id="GO:0016491">
    <property type="term" value="F:oxidoreductase activity"/>
    <property type="evidence" value="ECO:0007669"/>
    <property type="project" value="InterPro"/>
</dbReference>
<feature type="region of interest" description="Disordered" evidence="1">
    <location>
        <begin position="298"/>
        <end position="328"/>
    </location>
</feature>
<dbReference type="SUPFAM" id="SSF52833">
    <property type="entry name" value="Thioredoxin-like"/>
    <property type="match status" value="1"/>
</dbReference>
<feature type="compositionally biased region" description="Pro residues" evidence="1">
    <location>
        <begin position="169"/>
        <end position="183"/>
    </location>
</feature>
<sequence length="416" mass="44156">MAGMKEAGKPLGIDFDYNCYINRQPIDSQRMLLYAARHGKQEEYMTCLNKRHFTQGSDGESASKRHTVLAAAKEAGLDPQEAEAFYDSGELRDVVWKSYGEMPKRGINAIPLFVFNVPEIGVEGGPLRPHATGSQPPIVNGSMTIELFENLFDDLWDQVAKFRKKSRLLPPPTQLPPPEPPTSKPLNTKPSKPAAAHAPPPPSNAPPPSSTYPSTTSSITPSTTPSTTPSITPSTTPASSTSGVNNLLAEIARRGGDLPALLNLSIADERSTALHAALKQLGYSKLGDRMRAASALAEEARRTGDGKGTRDGKGIGGNAAPKAATAGGMGPLSGKRVVLLSLSTKPELNGKVGIAGRLDAAKGRYGVRLVDSNESLSVKAANLREDMEAEVSMAQNGGESSAKAEEEDEDLAFWGF</sequence>
<protein>
    <recommendedName>
        <fullName evidence="2">DSBA-like thioredoxin domain-containing protein</fullName>
    </recommendedName>
</protein>
<evidence type="ECO:0000313" key="3">
    <source>
        <dbReference type="EMBL" id="CAD9436686.1"/>
    </source>
</evidence>
<feature type="region of interest" description="Disordered" evidence="1">
    <location>
        <begin position="393"/>
        <end position="416"/>
    </location>
</feature>
<feature type="domain" description="DSBA-like thioredoxin" evidence="2">
    <location>
        <begin position="4"/>
        <end position="116"/>
    </location>
</feature>
<dbReference type="Gene3D" id="3.40.30.10">
    <property type="entry name" value="Glutaredoxin"/>
    <property type="match status" value="1"/>
</dbReference>
<accession>A0A7S2CX16</accession>
<proteinExistence type="predicted"/>
<feature type="compositionally biased region" description="Basic and acidic residues" evidence="1">
    <location>
        <begin position="298"/>
        <end position="313"/>
    </location>
</feature>
<dbReference type="EMBL" id="HBGU01021766">
    <property type="protein sequence ID" value="CAD9436686.1"/>
    <property type="molecule type" value="Transcribed_RNA"/>
</dbReference>
<evidence type="ECO:0000256" key="1">
    <source>
        <dbReference type="SAM" id="MobiDB-lite"/>
    </source>
</evidence>